<protein>
    <submittedName>
        <fullName evidence="8">Nuclear factor 7, ovary-like</fullName>
    </submittedName>
</protein>
<evidence type="ECO:0000259" key="6">
    <source>
        <dbReference type="PROSITE" id="PS50089"/>
    </source>
</evidence>
<dbReference type="InterPro" id="IPR000315">
    <property type="entry name" value="Znf_B-box"/>
</dbReference>
<name>A0AAV6SSJ8_SOLSE</name>
<keyword evidence="9" id="KW-1185">Reference proteome</keyword>
<comment type="caution">
    <text evidence="8">The sequence shown here is derived from an EMBL/GenBank/DDBJ whole genome shotgun (WGS) entry which is preliminary data.</text>
</comment>
<dbReference type="PROSITE" id="PS00518">
    <property type="entry name" value="ZF_RING_1"/>
    <property type="match status" value="1"/>
</dbReference>
<feature type="domain" description="B box-type" evidence="7">
    <location>
        <begin position="89"/>
        <end position="130"/>
    </location>
</feature>
<gene>
    <name evidence="8" type="ORF">JOB18_020673</name>
</gene>
<accession>A0AAV6SSJ8</accession>
<dbReference type="GO" id="GO:0008270">
    <property type="term" value="F:zinc ion binding"/>
    <property type="evidence" value="ECO:0007669"/>
    <property type="project" value="UniProtKB-KW"/>
</dbReference>
<dbReference type="EMBL" id="JAGKHQ010000003">
    <property type="protein sequence ID" value="KAG7519992.1"/>
    <property type="molecule type" value="Genomic_DNA"/>
</dbReference>
<dbReference type="PANTHER" id="PTHR24103">
    <property type="entry name" value="E3 UBIQUITIN-PROTEIN LIGASE TRIM"/>
    <property type="match status" value="1"/>
</dbReference>
<dbReference type="PROSITE" id="PS50089">
    <property type="entry name" value="ZF_RING_2"/>
    <property type="match status" value="1"/>
</dbReference>
<dbReference type="PROSITE" id="PS50119">
    <property type="entry name" value="ZF_BBOX"/>
    <property type="match status" value="1"/>
</dbReference>
<evidence type="ECO:0000313" key="8">
    <source>
        <dbReference type="EMBL" id="KAG7519992.1"/>
    </source>
</evidence>
<dbReference type="SMART" id="SM00184">
    <property type="entry name" value="RING"/>
    <property type="match status" value="1"/>
</dbReference>
<evidence type="ECO:0000259" key="7">
    <source>
        <dbReference type="PROSITE" id="PS50119"/>
    </source>
</evidence>
<evidence type="ECO:0000256" key="5">
    <source>
        <dbReference type="PROSITE-ProRule" id="PRU00024"/>
    </source>
</evidence>
<organism evidence="8 9">
    <name type="scientific">Solea senegalensis</name>
    <name type="common">Senegalese sole</name>
    <dbReference type="NCBI Taxonomy" id="28829"/>
    <lineage>
        <taxon>Eukaryota</taxon>
        <taxon>Metazoa</taxon>
        <taxon>Chordata</taxon>
        <taxon>Craniata</taxon>
        <taxon>Vertebrata</taxon>
        <taxon>Euteleostomi</taxon>
        <taxon>Actinopterygii</taxon>
        <taxon>Neopterygii</taxon>
        <taxon>Teleostei</taxon>
        <taxon>Neoteleostei</taxon>
        <taxon>Acanthomorphata</taxon>
        <taxon>Carangaria</taxon>
        <taxon>Pleuronectiformes</taxon>
        <taxon>Pleuronectoidei</taxon>
        <taxon>Soleidae</taxon>
        <taxon>Solea</taxon>
    </lineage>
</organism>
<sequence length="605" mass="68427">MASVPYCQHLTCSICLSIFTDPVTLLCGHSFCRMCITDARNTQRFCPECRTPLPQEETRLPTSHILKNLAEKARNTKEAKVEHEFENEEVANLCPEHDEKLKLFCVTDQQLACVICRDGATHQQHIFKPVEEAVVSLRKELEALVQRISNDVGATENLANNQSEEITKTKEKSKQLMTHICKQFKEMHEFLRKREEQIKTDLKHKAEDAVQKMTKTLNAIETAVTESLVLEVKVASALEITDTYKFLKWWCENNSEPPEHLFRPRAKDFQLVKTYLSLGPHESHLQFFVWKEMLQVIQPRAELLSLRRNSTDITVSDDGRSLFCTPKSMPPHLYPSLVHNPITGHGQTKHSPLFSPHTGFGQLMAIPSLTSGARFGQTQTNPQFGSGARFGQTQTNPQFDSGARFGQTQTNPQFGSGAGLVQTTSSPSFYSNARFGQTRTNPPFTSGMGFVQTTSTPSFSPDGGFGQFMANPSFGPSAGFGQTIISDIYNAFSVDEFYSGHHYWEVDVGHREYWELGIKNTFLKYDGRKYSTCNSNIITELQFEGRPRKIGIYLNCSSKKVSFYDADNMTHIHTVISRAMPSPMSAYFNIRYRAPDPNPMTVCWY</sequence>
<evidence type="ECO:0000256" key="2">
    <source>
        <dbReference type="ARBA" id="ARBA00022723"/>
    </source>
</evidence>
<evidence type="ECO:0000256" key="4">
    <source>
        <dbReference type="ARBA" id="ARBA00022833"/>
    </source>
</evidence>
<dbReference type="InterPro" id="IPR017907">
    <property type="entry name" value="Znf_RING_CS"/>
</dbReference>
<dbReference type="SMART" id="SM00336">
    <property type="entry name" value="BBOX"/>
    <property type="match status" value="1"/>
</dbReference>
<dbReference type="InterPro" id="IPR050143">
    <property type="entry name" value="TRIM/RBCC"/>
</dbReference>
<dbReference type="Pfam" id="PF00643">
    <property type="entry name" value="zf-B_box"/>
    <property type="match status" value="1"/>
</dbReference>
<proteinExistence type="inferred from homology"/>
<dbReference type="CDD" id="cd19800">
    <property type="entry name" value="Bbox2_xNF7-like"/>
    <property type="match status" value="1"/>
</dbReference>
<evidence type="ECO:0000256" key="1">
    <source>
        <dbReference type="ARBA" id="ARBA00008518"/>
    </source>
</evidence>
<keyword evidence="2" id="KW-0479">Metal-binding</keyword>
<evidence type="ECO:0000313" key="9">
    <source>
        <dbReference type="Proteomes" id="UP000693946"/>
    </source>
</evidence>
<dbReference type="InterPro" id="IPR001841">
    <property type="entry name" value="Znf_RING"/>
</dbReference>
<dbReference type="InterPro" id="IPR018957">
    <property type="entry name" value="Znf_C3HC4_RING-type"/>
</dbReference>
<keyword evidence="4" id="KW-0862">Zinc</keyword>
<dbReference type="Proteomes" id="UP000693946">
    <property type="component" value="Linkage Group LG11"/>
</dbReference>
<evidence type="ECO:0000256" key="3">
    <source>
        <dbReference type="ARBA" id="ARBA00022771"/>
    </source>
</evidence>
<comment type="similarity">
    <text evidence="1">Belongs to the TRIM/RBCC family.</text>
</comment>
<keyword evidence="3 5" id="KW-0863">Zinc-finger</keyword>
<dbReference type="AlphaFoldDB" id="A0AAV6SSJ8"/>
<dbReference type="Pfam" id="PF00097">
    <property type="entry name" value="zf-C3HC4"/>
    <property type="match status" value="1"/>
</dbReference>
<feature type="domain" description="RING-type" evidence="6">
    <location>
        <begin position="12"/>
        <end position="50"/>
    </location>
</feature>
<reference evidence="8 9" key="1">
    <citation type="journal article" date="2021" name="Sci. Rep.">
        <title>Chromosome anchoring in Senegalese sole (Solea senegalensis) reveals sex-associated markers and genome rearrangements in flatfish.</title>
        <authorList>
            <person name="Guerrero-Cozar I."/>
            <person name="Gomez-Garrido J."/>
            <person name="Berbel C."/>
            <person name="Martinez-Blanch J.F."/>
            <person name="Alioto T."/>
            <person name="Claros M.G."/>
            <person name="Gagnaire P.A."/>
            <person name="Manchado M."/>
        </authorList>
    </citation>
    <scope>NUCLEOTIDE SEQUENCE [LARGE SCALE GENOMIC DNA]</scope>
    <source>
        <strain evidence="8">Sse05_10M</strain>
    </source>
</reference>